<evidence type="ECO:0000256" key="2">
    <source>
        <dbReference type="ARBA" id="ARBA00005262"/>
    </source>
</evidence>
<evidence type="ECO:0000313" key="8">
    <source>
        <dbReference type="EMBL" id="MFC7419851.1"/>
    </source>
</evidence>
<feature type="transmembrane region" description="Helical" evidence="7">
    <location>
        <begin position="430"/>
        <end position="447"/>
    </location>
</feature>
<evidence type="ECO:0000256" key="1">
    <source>
        <dbReference type="ARBA" id="ARBA00004651"/>
    </source>
</evidence>
<protein>
    <submittedName>
        <fullName evidence="8">Chromate efflux transporter</fullName>
    </submittedName>
</protein>
<comment type="subcellular location">
    <subcellularLocation>
        <location evidence="1">Cell membrane</location>
        <topology evidence="1">Multi-pass membrane protein</topology>
    </subcellularLocation>
</comment>
<feature type="transmembrane region" description="Helical" evidence="7">
    <location>
        <begin position="151"/>
        <end position="183"/>
    </location>
</feature>
<organism evidence="8 9">
    <name type="scientific">Iodobacter arcticus</name>
    <dbReference type="NCBI Taxonomy" id="590593"/>
    <lineage>
        <taxon>Bacteria</taxon>
        <taxon>Pseudomonadati</taxon>
        <taxon>Pseudomonadota</taxon>
        <taxon>Betaproteobacteria</taxon>
        <taxon>Neisseriales</taxon>
        <taxon>Chitinibacteraceae</taxon>
        <taxon>Iodobacter</taxon>
    </lineage>
</organism>
<dbReference type="EMBL" id="JBHTBQ010000012">
    <property type="protein sequence ID" value="MFC7419851.1"/>
    <property type="molecule type" value="Genomic_DNA"/>
</dbReference>
<dbReference type="InterPro" id="IPR003370">
    <property type="entry name" value="Chromate_transpt"/>
</dbReference>
<feature type="transmembrane region" description="Helical" evidence="7">
    <location>
        <begin position="118"/>
        <end position="139"/>
    </location>
</feature>
<keyword evidence="4 7" id="KW-0812">Transmembrane</keyword>
<accession>A0ABW2QVU9</accession>
<gene>
    <name evidence="8" type="primary">chrA</name>
    <name evidence="8" type="ORF">ACFQNF_08135</name>
</gene>
<dbReference type="PANTHER" id="PTHR33567">
    <property type="entry name" value="CHROMATE ION TRANSPORTER (EUROFUNG)"/>
    <property type="match status" value="1"/>
</dbReference>
<keyword evidence="5 7" id="KW-1133">Transmembrane helix</keyword>
<feature type="transmembrane region" description="Helical" evidence="7">
    <location>
        <begin position="20"/>
        <end position="40"/>
    </location>
</feature>
<evidence type="ECO:0000256" key="4">
    <source>
        <dbReference type="ARBA" id="ARBA00022692"/>
    </source>
</evidence>
<feature type="transmembrane region" description="Helical" evidence="7">
    <location>
        <begin position="378"/>
        <end position="400"/>
    </location>
</feature>
<comment type="caution">
    <text evidence="8">The sequence shown here is derived from an EMBL/GenBank/DDBJ whole genome shotgun (WGS) entry which is preliminary data.</text>
</comment>
<dbReference type="PIRSF" id="PIRSF004810">
    <property type="entry name" value="ChrA"/>
    <property type="match status" value="1"/>
</dbReference>
<feature type="transmembrane region" description="Helical" evidence="7">
    <location>
        <begin position="224"/>
        <end position="247"/>
    </location>
</feature>
<dbReference type="Pfam" id="PF02417">
    <property type="entry name" value="Chromate_transp"/>
    <property type="match status" value="2"/>
</dbReference>
<feature type="transmembrane region" description="Helical" evidence="7">
    <location>
        <begin position="259"/>
        <end position="281"/>
    </location>
</feature>
<keyword evidence="9" id="KW-1185">Reference proteome</keyword>
<evidence type="ECO:0000256" key="6">
    <source>
        <dbReference type="ARBA" id="ARBA00023136"/>
    </source>
</evidence>
<dbReference type="InterPro" id="IPR014047">
    <property type="entry name" value="Chr_Tranpt_l_chain"/>
</dbReference>
<evidence type="ECO:0000256" key="5">
    <source>
        <dbReference type="ARBA" id="ARBA00022989"/>
    </source>
</evidence>
<dbReference type="NCBIfam" id="TIGR00937">
    <property type="entry name" value="2A51"/>
    <property type="match status" value="1"/>
</dbReference>
<comment type="similarity">
    <text evidence="2">Belongs to the chromate ion transporter (CHR) (TC 2.A.51) family.</text>
</comment>
<evidence type="ECO:0000256" key="3">
    <source>
        <dbReference type="ARBA" id="ARBA00022475"/>
    </source>
</evidence>
<feature type="transmembrane region" description="Helical" evidence="7">
    <location>
        <begin position="90"/>
        <end position="112"/>
    </location>
</feature>
<dbReference type="PANTHER" id="PTHR33567:SF3">
    <property type="entry name" value="CHROMATE ION TRANSPORTER (EUROFUNG)"/>
    <property type="match status" value="1"/>
</dbReference>
<feature type="transmembrane region" description="Helical" evidence="7">
    <location>
        <begin position="407"/>
        <end position="424"/>
    </location>
</feature>
<keyword evidence="3" id="KW-1003">Cell membrane</keyword>
<reference evidence="9" key="1">
    <citation type="journal article" date="2019" name="Int. J. Syst. Evol. Microbiol.">
        <title>The Global Catalogue of Microorganisms (GCM) 10K type strain sequencing project: providing services to taxonomists for standard genome sequencing and annotation.</title>
        <authorList>
            <consortium name="The Broad Institute Genomics Platform"/>
            <consortium name="The Broad Institute Genome Sequencing Center for Infectious Disease"/>
            <person name="Wu L."/>
            <person name="Ma J."/>
        </authorList>
    </citation>
    <scope>NUCLEOTIDE SEQUENCE [LARGE SCALE GENOMIC DNA]</scope>
    <source>
        <strain evidence="9">CCUG 62945</strain>
    </source>
</reference>
<dbReference type="Proteomes" id="UP001596473">
    <property type="component" value="Unassembled WGS sequence"/>
</dbReference>
<feature type="transmembrane region" description="Helical" evidence="7">
    <location>
        <begin position="301"/>
        <end position="321"/>
    </location>
</feature>
<evidence type="ECO:0000313" key="9">
    <source>
        <dbReference type="Proteomes" id="UP001596473"/>
    </source>
</evidence>
<proteinExistence type="inferred from homology"/>
<keyword evidence="6 7" id="KW-0472">Membrane</keyword>
<evidence type="ECO:0000256" key="7">
    <source>
        <dbReference type="SAM" id="Phobius"/>
    </source>
</evidence>
<sequence length="450" mass="48715">MPPLETPQSAPLPVSFWQAFLFWFKLGLISFGGPAGQISIMHQELVERRRWISERRFLHALNYCMVLPGPEAQQLATYIGWLMHKTRGGIAAGVLFVLPSLFILIGLSWVYIAFGNLPLVAGLFYGIKPAVTAIVLQAAHRIGSRALKNNTLWAIATASFVAIFALKLPFPVIVAVAALVGYIGGRIAPEQFRAGGGHGKADLSFGPALIDDDTPTPEHARFRWAGLIKIAIVGLLLWLIPMGLLLASYGWEHTFTQMAWFFSKAALLTFGGAYAVLPYVYQGAVDHYGWLMPVQMIDGLALGETTPGPLIMVVAFVGFIGGYSKELFGLDSLFWAGAAAATLVTWFTFLPSFIFILAGGPMVESTHNDLKFTAPLTAITAAVVGVILNLALFFGYHVLWPTGFAGTFDWISALIALAAAVALFRFKRNVIHVIAACALLGLALKMGSFI</sequence>
<name>A0ABW2QVU9_9NEIS</name>
<dbReference type="RefSeq" id="WP_380187502.1">
    <property type="nucleotide sequence ID" value="NZ_JBHTBQ010000012.1"/>
</dbReference>
<feature type="transmembrane region" description="Helical" evidence="7">
    <location>
        <begin position="333"/>
        <end position="358"/>
    </location>
</feature>